<evidence type="ECO:0000313" key="3">
    <source>
        <dbReference type="EMBL" id="GAI31401.1"/>
    </source>
</evidence>
<evidence type="ECO:0000259" key="2">
    <source>
        <dbReference type="Pfam" id="PF00465"/>
    </source>
</evidence>
<dbReference type="Gene3D" id="3.40.50.1970">
    <property type="match status" value="1"/>
</dbReference>
<feature type="domain" description="Alcohol dehydrogenase iron-type/glycerol dehydrogenase GldA" evidence="2">
    <location>
        <begin position="8"/>
        <end position="104"/>
    </location>
</feature>
<sequence length="104" mass="11044">MVTTLYLPTKIIFGSGCVTRLGTEVRRLGKRAVLVTGSHSARQTGLLDKVTRDLESNGLEVCIFDKVVSNPRASTVDEGARLVRQKGVDLIIGLGGGSAMDTAK</sequence>
<dbReference type="PANTHER" id="PTHR11496">
    <property type="entry name" value="ALCOHOL DEHYDROGENASE"/>
    <property type="match status" value="1"/>
</dbReference>
<proteinExistence type="predicted"/>
<feature type="non-terminal residue" evidence="3">
    <location>
        <position position="104"/>
    </location>
</feature>
<gene>
    <name evidence="3" type="ORF">S06H3_32783</name>
</gene>
<dbReference type="GO" id="GO:0046872">
    <property type="term" value="F:metal ion binding"/>
    <property type="evidence" value="ECO:0007669"/>
    <property type="project" value="InterPro"/>
</dbReference>
<organism evidence="3">
    <name type="scientific">marine sediment metagenome</name>
    <dbReference type="NCBI Taxonomy" id="412755"/>
    <lineage>
        <taxon>unclassified sequences</taxon>
        <taxon>metagenomes</taxon>
        <taxon>ecological metagenomes</taxon>
    </lineage>
</organism>
<dbReference type="SUPFAM" id="SSF56796">
    <property type="entry name" value="Dehydroquinate synthase-like"/>
    <property type="match status" value="1"/>
</dbReference>
<dbReference type="InterPro" id="IPR001670">
    <property type="entry name" value="ADH_Fe/GldA"/>
</dbReference>
<comment type="caution">
    <text evidence="3">The sequence shown here is derived from an EMBL/GenBank/DDBJ whole genome shotgun (WGS) entry which is preliminary data.</text>
</comment>
<dbReference type="AlphaFoldDB" id="X1NMF3"/>
<name>X1NMF3_9ZZZZ</name>
<protein>
    <recommendedName>
        <fullName evidence="2">Alcohol dehydrogenase iron-type/glycerol dehydrogenase GldA domain-containing protein</fullName>
    </recommendedName>
</protein>
<dbReference type="GO" id="GO:0004022">
    <property type="term" value="F:alcohol dehydrogenase (NAD+) activity"/>
    <property type="evidence" value="ECO:0007669"/>
    <property type="project" value="TreeGrafter"/>
</dbReference>
<keyword evidence="1" id="KW-0560">Oxidoreductase</keyword>
<reference evidence="3" key="1">
    <citation type="journal article" date="2014" name="Front. Microbiol.">
        <title>High frequency of phylogenetically diverse reductive dehalogenase-homologous genes in deep subseafloor sedimentary metagenomes.</title>
        <authorList>
            <person name="Kawai M."/>
            <person name="Futagami T."/>
            <person name="Toyoda A."/>
            <person name="Takaki Y."/>
            <person name="Nishi S."/>
            <person name="Hori S."/>
            <person name="Arai W."/>
            <person name="Tsubouchi T."/>
            <person name="Morono Y."/>
            <person name="Uchiyama I."/>
            <person name="Ito T."/>
            <person name="Fujiyama A."/>
            <person name="Inagaki F."/>
            <person name="Takami H."/>
        </authorList>
    </citation>
    <scope>NUCLEOTIDE SEQUENCE</scope>
    <source>
        <strain evidence="3">Expedition CK06-06</strain>
    </source>
</reference>
<accession>X1NMF3</accession>
<dbReference type="EMBL" id="BARV01019512">
    <property type="protein sequence ID" value="GAI31401.1"/>
    <property type="molecule type" value="Genomic_DNA"/>
</dbReference>
<dbReference type="PANTHER" id="PTHR11496:SF104">
    <property type="entry name" value="3-DEOXY-ALPHA-D-MANNO-OCTULOSONATE 8-OXIDASE"/>
    <property type="match status" value="1"/>
</dbReference>
<dbReference type="InterPro" id="IPR039697">
    <property type="entry name" value="Alcohol_dehydrogenase_Fe"/>
</dbReference>
<dbReference type="Pfam" id="PF00465">
    <property type="entry name" value="Fe-ADH"/>
    <property type="match status" value="1"/>
</dbReference>
<evidence type="ECO:0000256" key="1">
    <source>
        <dbReference type="ARBA" id="ARBA00023002"/>
    </source>
</evidence>